<comment type="cofactor">
    <cofactor evidence="1 5">
        <name>pyridoxal 5'-phosphate</name>
        <dbReference type="ChEBI" id="CHEBI:597326"/>
    </cofactor>
</comment>
<feature type="modified residue" description="N6-(pyridoxal phosphate)lysine" evidence="4">
    <location>
        <position position="195"/>
    </location>
</feature>
<comment type="similarity">
    <text evidence="2 5">Belongs to the trans-sulfuration enzymes family.</text>
</comment>
<dbReference type="Gene3D" id="3.40.640.10">
    <property type="entry name" value="Type I PLP-dependent aspartate aminotransferase-like (Major domain)"/>
    <property type="match status" value="1"/>
</dbReference>
<accession>A0A917CUB6</accession>
<name>A0A917CUB6_9BACL</name>
<dbReference type="PANTHER" id="PTHR11808">
    <property type="entry name" value="TRANS-SULFURATION ENZYME FAMILY MEMBER"/>
    <property type="match status" value="1"/>
</dbReference>
<gene>
    <name evidence="6" type="ORF">GCM10010916_12920</name>
</gene>
<dbReference type="PIRSF" id="PIRSF001434">
    <property type="entry name" value="CGS"/>
    <property type="match status" value="1"/>
</dbReference>
<evidence type="ECO:0000256" key="1">
    <source>
        <dbReference type="ARBA" id="ARBA00001933"/>
    </source>
</evidence>
<dbReference type="InterPro" id="IPR054542">
    <property type="entry name" value="Cys_met_metab_PP"/>
</dbReference>
<sequence>MKIESRLAQIGSQSEPGTGAVSFPVYQSTAFRHPRLGESTGFDYARTKSPTRKVLEDAAAELESGDAGFACSSGMAALQTIFALFSQGDHLIVSLDLYGGTYRLLERIMSRFGVTATYVDTNDIDAMSASLKPSTKAILIETPTNPLMMITDLERVCSWAKAKGLITIVDNTLLTPFFQRPLELGADIIIHSATKYLGGHNDVLAGLIVTKGKELSEEMAVLHNSIGAVLGPQDSWLLMRGMKTLALRMERHQYNATRISEYLLAHPAVEEVYYPALPHHPGHEIQNKQSSGNTGIFSFRLKDARYVEPILRHIKLIAFAESLGGVESLMTYPAVQTHADIPEEIRRQVGVDDRLLRFSVGIEHADDLIADLEQALEAAKREVEGR</sequence>
<evidence type="ECO:0000256" key="4">
    <source>
        <dbReference type="PIRSR" id="PIRSR001434-2"/>
    </source>
</evidence>
<dbReference type="GO" id="GO:0009086">
    <property type="term" value="P:methionine biosynthetic process"/>
    <property type="evidence" value="ECO:0007669"/>
    <property type="project" value="UniProtKB-ARBA"/>
</dbReference>
<dbReference type="PANTHER" id="PTHR11808:SF90">
    <property type="entry name" value="CYSTATHIONINE GAMMA-SYNTHASE"/>
    <property type="match status" value="1"/>
</dbReference>
<dbReference type="CDD" id="cd00614">
    <property type="entry name" value="CGS_like"/>
    <property type="match status" value="1"/>
</dbReference>
<evidence type="ECO:0000313" key="7">
    <source>
        <dbReference type="Proteomes" id="UP000644756"/>
    </source>
</evidence>
<evidence type="ECO:0000256" key="2">
    <source>
        <dbReference type="ARBA" id="ARBA00009077"/>
    </source>
</evidence>
<protein>
    <submittedName>
        <fullName evidence="6">Cystathionine gamma-synthase</fullName>
    </submittedName>
</protein>
<comment type="caution">
    <text evidence="6">The sequence shown here is derived from an EMBL/GenBank/DDBJ whole genome shotgun (WGS) entry which is preliminary data.</text>
</comment>
<keyword evidence="3 4" id="KW-0663">Pyridoxal phosphate</keyword>
<evidence type="ECO:0000256" key="3">
    <source>
        <dbReference type="ARBA" id="ARBA00022898"/>
    </source>
</evidence>
<keyword evidence="7" id="KW-1185">Reference proteome</keyword>
<dbReference type="AlphaFoldDB" id="A0A917CUB6"/>
<dbReference type="InterPro" id="IPR015422">
    <property type="entry name" value="PyrdxlP-dep_Trfase_small"/>
</dbReference>
<dbReference type="RefSeq" id="WP_188530082.1">
    <property type="nucleotide sequence ID" value="NZ_BMGR01000003.1"/>
</dbReference>
<dbReference type="InterPro" id="IPR000277">
    <property type="entry name" value="Cys/Met-Metab_PyrdxlP-dep_enz"/>
</dbReference>
<reference evidence="6" key="1">
    <citation type="journal article" date="2014" name="Int. J. Syst. Evol. Microbiol.">
        <title>Complete genome sequence of Corynebacterium casei LMG S-19264T (=DSM 44701T), isolated from a smear-ripened cheese.</title>
        <authorList>
            <consortium name="US DOE Joint Genome Institute (JGI-PGF)"/>
            <person name="Walter F."/>
            <person name="Albersmeier A."/>
            <person name="Kalinowski J."/>
            <person name="Ruckert C."/>
        </authorList>
    </citation>
    <scope>NUCLEOTIDE SEQUENCE</scope>
    <source>
        <strain evidence="6">CGMCC 1.12987</strain>
    </source>
</reference>
<dbReference type="FunFam" id="3.40.640.10:FF:000009">
    <property type="entry name" value="Cystathionine gamma-synthase homolog"/>
    <property type="match status" value="1"/>
</dbReference>
<dbReference type="EMBL" id="BMGR01000003">
    <property type="protein sequence ID" value="GGF97073.1"/>
    <property type="molecule type" value="Genomic_DNA"/>
</dbReference>
<proteinExistence type="inferred from homology"/>
<evidence type="ECO:0000313" key="6">
    <source>
        <dbReference type="EMBL" id="GGF97073.1"/>
    </source>
</evidence>
<dbReference type="Proteomes" id="UP000644756">
    <property type="component" value="Unassembled WGS sequence"/>
</dbReference>
<dbReference type="InterPro" id="IPR015421">
    <property type="entry name" value="PyrdxlP-dep_Trfase_major"/>
</dbReference>
<dbReference type="InterPro" id="IPR015424">
    <property type="entry name" value="PyrdxlP-dep_Trfase"/>
</dbReference>
<reference evidence="6" key="2">
    <citation type="submission" date="2020-09" db="EMBL/GenBank/DDBJ databases">
        <authorList>
            <person name="Sun Q."/>
            <person name="Zhou Y."/>
        </authorList>
    </citation>
    <scope>NUCLEOTIDE SEQUENCE</scope>
    <source>
        <strain evidence="6">CGMCC 1.12987</strain>
    </source>
</reference>
<dbReference type="SUPFAM" id="SSF53383">
    <property type="entry name" value="PLP-dependent transferases"/>
    <property type="match status" value="1"/>
</dbReference>
<dbReference type="PROSITE" id="PS00868">
    <property type="entry name" value="CYS_MET_METAB_PP"/>
    <property type="match status" value="1"/>
</dbReference>
<dbReference type="GO" id="GO:0030170">
    <property type="term" value="F:pyridoxal phosphate binding"/>
    <property type="evidence" value="ECO:0007669"/>
    <property type="project" value="InterPro"/>
</dbReference>
<dbReference type="GO" id="GO:0005737">
    <property type="term" value="C:cytoplasm"/>
    <property type="evidence" value="ECO:0007669"/>
    <property type="project" value="TreeGrafter"/>
</dbReference>
<dbReference type="Pfam" id="PF01053">
    <property type="entry name" value="Cys_Met_Meta_PP"/>
    <property type="match status" value="1"/>
</dbReference>
<dbReference type="FunFam" id="3.90.1150.10:FF:000033">
    <property type="entry name" value="Cystathionine gamma-synthase"/>
    <property type="match status" value="1"/>
</dbReference>
<organism evidence="6 7">
    <name type="scientific">Paenibacillus abyssi</name>
    <dbReference type="NCBI Taxonomy" id="1340531"/>
    <lineage>
        <taxon>Bacteria</taxon>
        <taxon>Bacillati</taxon>
        <taxon>Bacillota</taxon>
        <taxon>Bacilli</taxon>
        <taxon>Bacillales</taxon>
        <taxon>Paenibacillaceae</taxon>
        <taxon>Paenibacillus</taxon>
    </lineage>
</organism>
<dbReference type="GO" id="GO:0019346">
    <property type="term" value="P:transsulfuration"/>
    <property type="evidence" value="ECO:0007669"/>
    <property type="project" value="InterPro"/>
</dbReference>
<dbReference type="Gene3D" id="3.90.1150.10">
    <property type="entry name" value="Aspartate Aminotransferase, domain 1"/>
    <property type="match status" value="1"/>
</dbReference>
<dbReference type="GO" id="GO:0016846">
    <property type="term" value="F:carbon-sulfur lyase activity"/>
    <property type="evidence" value="ECO:0007669"/>
    <property type="project" value="TreeGrafter"/>
</dbReference>
<evidence type="ECO:0000256" key="5">
    <source>
        <dbReference type="RuleBase" id="RU362118"/>
    </source>
</evidence>